<accession>A0A2Z6T7G7</accession>
<comment type="caution">
    <text evidence="2">The sequence shown here is derived from an EMBL/GenBank/DDBJ whole genome shotgun (WGS) entry which is preliminary data.</text>
</comment>
<name>A0A2Z6T7G7_9LACO</name>
<evidence type="ECO:0000313" key="2">
    <source>
        <dbReference type="EMBL" id="GBG05196.1"/>
    </source>
</evidence>
<keyword evidence="1" id="KW-0472">Membrane</keyword>
<reference evidence="3" key="1">
    <citation type="submission" date="2018-03" db="EMBL/GenBank/DDBJ databases">
        <title>New taxa in the Lactobacillus gasseri group.</title>
        <authorList>
            <person name="Tanizawa Y."/>
            <person name="Tohno M."/>
            <person name="Endo A."/>
            <person name="Arita M."/>
        </authorList>
    </citation>
    <scope>NUCLEOTIDE SEQUENCE [LARGE SCALE GENOMIC DNA]</scope>
    <source>
        <strain evidence="3">DSM 24759</strain>
    </source>
</reference>
<feature type="transmembrane region" description="Helical" evidence="1">
    <location>
        <begin position="84"/>
        <end position="102"/>
    </location>
</feature>
<feature type="transmembrane region" description="Helical" evidence="1">
    <location>
        <begin position="7"/>
        <end position="23"/>
    </location>
</feature>
<keyword evidence="1" id="KW-0812">Transmembrane</keyword>
<protein>
    <submittedName>
        <fullName evidence="2">Uncharacterized protein</fullName>
    </submittedName>
</protein>
<feature type="transmembrane region" description="Helical" evidence="1">
    <location>
        <begin position="54"/>
        <end position="72"/>
    </location>
</feature>
<dbReference type="EMBL" id="BFBY01000008">
    <property type="protein sequence ID" value="GBG05196.1"/>
    <property type="molecule type" value="Genomic_DNA"/>
</dbReference>
<evidence type="ECO:0000256" key="1">
    <source>
        <dbReference type="SAM" id="Phobius"/>
    </source>
</evidence>
<feature type="transmembrane region" description="Helical" evidence="1">
    <location>
        <begin position="29"/>
        <end position="47"/>
    </location>
</feature>
<gene>
    <name evidence="2" type="ORF">LrDSM24759_11100</name>
</gene>
<organism evidence="2 3">
    <name type="scientific">Lactobacillus rodentium</name>
    <dbReference type="NCBI Taxonomy" id="947835"/>
    <lineage>
        <taxon>Bacteria</taxon>
        <taxon>Bacillati</taxon>
        <taxon>Bacillota</taxon>
        <taxon>Bacilli</taxon>
        <taxon>Lactobacillales</taxon>
        <taxon>Lactobacillaceae</taxon>
        <taxon>Lactobacillus</taxon>
    </lineage>
</organism>
<keyword evidence="1" id="KW-1133">Transmembrane helix</keyword>
<keyword evidence="3" id="KW-1185">Reference proteome</keyword>
<evidence type="ECO:0000313" key="3">
    <source>
        <dbReference type="Proteomes" id="UP000257317"/>
    </source>
</evidence>
<proteinExistence type="predicted"/>
<dbReference type="Proteomes" id="UP000257317">
    <property type="component" value="Unassembled WGS sequence"/>
</dbReference>
<sequence>MSYQQRNWVWISLTVLIILSIFIPNNSSWYFPVNLVILLAIYFTYFLLMRTRQYGFAILEAGLSAIWFDSYFKTPIATPRAISIFFGIIGVILMIIAIVYDVRKHREE</sequence>
<dbReference type="AlphaFoldDB" id="A0A2Z6T7G7"/>
<dbReference type="RefSeq" id="WP_117118525.1">
    <property type="nucleotide sequence ID" value="NZ_BFBY01000008.1"/>
</dbReference>